<reference evidence="2 3" key="1">
    <citation type="submission" date="2018-06" db="EMBL/GenBank/DDBJ databases">
        <authorList>
            <consortium name="Pathogen Informatics"/>
            <person name="Doyle S."/>
        </authorList>
    </citation>
    <scope>NUCLEOTIDE SEQUENCE [LARGE SCALE GENOMIC DNA]</scope>
    <source>
        <strain evidence="2 3">NCTC10738</strain>
    </source>
</reference>
<evidence type="ECO:0000313" key="3">
    <source>
        <dbReference type="Proteomes" id="UP000254069"/>
    </source>
</evidence>
<dbReference type="Proteomes" id="UP000254069">
    <property type="component" value="Unassembled WGS sequence"/>
</dbReference>
<name>A0A379ZVG9_9GAMM</name>
<keyword evidence="3" id="KW-1185">Reference proteome</keyword>
<organism evidence="2 3">
    <name type="scientific">Shewanella algae</name>
    <dbReference type="NCBI Taxonomy" id="38313"/>
    <lineage>
        <taxon>Bacteria</taxon>
        <taxon>Pseudomonadati</taxon>
        <taxon>Pseudomonadota</taxon>
        <taxon>Gammaproteobacteria</taxon>
        <taxon>Alteromonadales</taxon>
        <taxon>Shewanellaceae</taxon>
        <taxon>Shewanella</taxon>
    </lineage>
</organism>
<evidence type="ECO:0000313" key="2">
    <source>
        <dbReference type="EMBL" id="SUI68981.1"/>
    </source>
</evidence>
<evidence type="ECO:0000259" key="1">
    <source>
        <dbReference type="Pfam" id="PF13391"/>
    </source>
</evidence>
<gene>
    <name evidence="2" type="ORF">NCTC10738_02026</name>
</gene>
<dbReference type="RefSeq" id="WP_115389625.1">
    <property type="nucleotide sequence ID" value="NZ_JADZGU010000042.1"/>
</dbReference>
<accession>A0A379ZVG9</accession>
<dbReference type="InterPro" id="IPR003615">
    <property type="entry name" value="HNH_nuc"/>
</dbReference>
<dbReference type="AlphaFoldDB" id="A0A379ZVG9"/>
<protein>
    <recommendedName>
        <fullName evidence="1">HNH nuclease domain-containing protein</fullName>
    </recommendedName>
</protein>
<dbReference type="EMBL" id="UGYO01000001">
    <property type="protein sequence ID" value="SUI68981.1"/>
    <property type="molecule type" value="Genomic_DNA"/>
</dbReference>
<sequence length="312" mass="36296">MYWWVNHKQTFKQEIDDGYIWSPKCKTNGQRNYSYDNLPRTQVGDIVFSYANAKLQAIGSVTQTYQTAPKPDFGSSGSQWSDEGWLVSIRWQRLSNPLRPKDFLQDLAPHFPSKYSPLQANGNGNQCCYLAEISNSFARQLLSLCLKHEWDYTRRSDIDRLFRDLDIESINSSSESETTKQQLIDARRGHGTYRRQLERVEQGCRVTGVSEPHYLIASHIKPWAVADNKERLDPYNGLLLSPHVDILFNNGDISFSCKGEMLLAAPERLKPILQKWHIKYPCNIGQLHPKQLKYLNFHREFVFKKPRKNEQE</sequence>
<proteinExistence type="predicted"/>
<dbReference type="Pfam" id="PF13391">
    <property type="entry name" value="HNH_2"/>
    <property type="match status" value="1"/>
</dbReference>
<feature type="domain" description="HNH nuclease" evidence="1">
    <location>
        <begin position="204"/>
        <end position="255"/>
    </location>
</feature>